<gene>
    <name evidence="3" type="ORF">IEO21_08017</name>
</gene>
<evidence type="ECO:0000256" key="2">
    <source>
        <dbReference type="SAM" id="Phobius"/>
    </source>
</evidence>
<dbReference type="Proteomes" id="UP000639403">
    <property type="component" value="Unassembled WGS sequence"/>
</dbReference>
<name>A0A8H7TZT6_9APHY</name>
<keyword evidence="2" id="KW-0812">Transmembrane</keyword>
<sequence length="351" mass="39005">MSSDASYNIWGAVSGALGIIGLIPVTIALVHSQLPSTKLRILDKTLEETETLLTSVTEEGLFRNSNFIDLARRKLSNAATLNQQLKEMVKGLSHGISILCEDVQVLRADIATTTDEERKRLKQLRETSAHHEDISQTHATSQFEYDDQTEHRDQHNSADGIVTYLNSAPRPMRQDSIVSTSSTLVAYADHENTYVLPVTIWIPAPHPDHDDHAKLTWPPLSSPHFLLREDHTRVISAKVAVPEQDQTGYHSPASKAPRRQAITHTCSRLSSTKGRRRVCRKASSRTPSGENSSRSKDLGHLRYDLQSTSADIDEWEDIDDEVALTLAHYSLRGVASQLYNETAVSGSDNVL</sequence>
<feature type="transmembrane region" description="Helical" evidence="2">
    <location>
        <begin position="6"/>
        <end position="30"/>
    </location>
</feature>
<feature type="region of interest" description="Disordered" evidence="1">
    <location>
        <begin position="245"/>
        <end position="297"/>
    </location>
</feature>
<evidence type="ECO:0000256" key="1">
    <source>
        <dbReference type="SAM" id="MobiDB-lite"/>
    </source>
</evidence>
<dbReference type="EMBL" id="JADOXO010000256">
    <property type="protein sequence ID" value="KAF9807922.1"/>
    <property type="molecule type" value="Genomic_DNA"/>
</dbReference>
<proteinExistence type="predicted"/>
<reference evidence="3" key="2">
    <citation type="journal article" name="Front. Microbiol.">
        <title>Degradative Capacity of Two Strains of Rhodonia placenta: From Phenotype to Genotype.</title>
        <authorList>
            <person name="Kolle M."/>
            <person name="Horta M.A.C."/>
            <person name="Nowrousian M."/>
            <person name="Ohm R.A."/>
            <person name="Benz J.P."/>
            <person name="Pilgard A."/>
        </authorList>
    </citation>
    <scope>NUCLEOTIDE SEQUENCE</scope>
    <source>
        <strain evidence="3">FPRL280</strain>
    </source>
</reference>
<dbReference type="AlphaFoldDB" id="A0A8H7TZT6"/>
<organism evidence="3 4">
    <name type="scientific">Rhodonia placenta</name>
    <dbReference type="NCBI Taxonomy" id="104341"/>
    <lineage>
        <taxon>Eukaryota</taxon>
        <taxon>Fungi</taxon>
        <taxon>Dikarya</taxon>
        <taxon>Basidiomycota</taxon>
        <taxon>Agaricomycotina</taxon>
        <taxon>Agaricomycetes</taxon>
        <taxon>Polyporales</taxon>
        <taxon>Adustoporiaceae</taxon>
        <taxon>Rhodonia</taxon>
    </lineage>
</organism>
<accession>A0A8H7TZT6</accession>
<protein>
    <submittedName>
        <fullName evidence="3">Uncharacterized protein</fullName>
    </submittedName>
</protein>
<evidence type="ECO:0000313" key="3">
    <source>
        <dbReference type="EMBL" id="KAF9807922.1"/>
    </source>
</evidence>
<comment type="caution">
    <text evidence="3">The sequence shown here is derived from an EMBL/GenBank/DDBJ whole genome shotgun (WGS) entry which is preliminary data.</text>
</comment>
<feature type="compositionally biased region" description="Basic and acidic residues" evidence="1">
    <location>
        <begin position="121"/>
        <end position="135"/>
    </location>
</feature>
<feature type="region of interest" description="Disordered" evidence="1">
    <location>
        <begin position="121"/>
        <end position="140"/>
    </location>
</feature>
<feature type="compositionally biased region" description="Basic residues" evidence="1">
    <location>
        <begin position="273"/>
        <end position="283"/>
    </location>
</feature>
<evidence type="ECO:0000313" key="4">
    <source>
        <dbReference type="Proteomes" id="UP000639403"/>
    </source>
</evidence>
<feature type="compositionally biased region" description="Polar residues" evidence="1">
    <location>
        <begin position="262"/>
        <end position="272"/>
    </location>
</feature>
<reference evidence="3" key="1">
    <citation type="submission" date="2020-11" db="EMBL/GenBank/DDBJ databases">
        <authorList>
            <person name="Koelle M."/>
            <person name="Horta M.A.C."/>
            <person name="Nowrousian M."/>
            <person name="Ohm R.A."/>
            <person name="Benz P."/>
            <person name="Pilgard A."/>
        </authorList>
    </citation>
    <scope>NUCLEOTIDE SEQUENCE</scope>
    <source>
        <strain evidence="3">FPRL280</strain>
    </source>
</reference>
<keyword evidence="2" id="KW-1133">Transmembrane helix</keyword>
<keyword evidence="2" id="KW-0472">Membrane</keyword>